<comment type="caution">
    <text evidence="2">The sequence shown here is derived from an EMBL/GenBank/DDBJ whole genome shotgun (WGS) entry which is preliminary data.</text>
</comment>
<evidence type="ECO:0000313" key="3">
    <source>
        <dbReference type="Proteomes" id="UP000653493"/>
    </source>
</evidence>
<dbReference type="PROSITE" id="PS51782">
    <property type="entry name" value="LYSM"/>
    <property type="match status" value="1"/>
</dbReference>
<name>A0A918GUB0_STRGD</name>
<reference evidence="2" key="1">
    <citation type="journal article" date="2014" name="Int. J. Syst. Evol. Microbiol.">
        <title>Complete genome sequence of Corynebacterium casei LMG S-19264T (=DSM 44701T), isolated from a smear-ripened cheese.</title>
        <authorList>
            <consortium name="US DOE Joint Genome Institute (JGI-PGF)"/>
            <person name="Walter F."/>
            <person name="Albersmeier A."/>
            <person name="Kalinowski J."/>
            <person name="Ruckert C."/>
        </authorList>
    </citation>
    <scope>NUCLEOTIDE SEQUENCE</scope>
    <source>
        <strain evidence="2">JCM 4234</strain>
    </source>
</reference>
<sequence length="239" mass="25790">MAKSSGAGKSLVHATLAIHEPPTGDSTSPGALIKNFSFQFNPAQLTLSRRAHWKDSDSAMTRNGPVPEFMGQVPREMAVEIFLDSSDEPSSNKVLKQVDSLLDCCVTTTKSLATKKPSPPWVIFQWGSFSTARFAAYVSSVQASYTLFGTSGVPIRATCQLQLHELPHATEGQNPTSGALTAQRVHRVVAGDSLQSLAWQEYGDASAWRAIAEANEIDNPAHLPTGTDLLLPATEEVRR</sequence>
<gene>
    <name evidence="2" type="ORF">GCM10010238_55450</name>
</gene>
<reference evidence="2" key="2">
    <citation type="submission" date="2020-09" db="EMBL/GenBank/DDBJ databases">
        <authorList>
            <person name="Sun Q."/>
            <person name="Ohkuma M."/>
        </authorList>
    </citation>
    <scope>NUCLEOTIDE SEQUENCE</scope>
    <source>
        <strain evidence="2">JCM 4234</strain>
    </source>
</reference>
<dbReference type="Gene3D" id="3.10.350.10">
    <property type="entry name" value="LysM domain"/>
    <property type="match status" value="1"/>
</dbReference>
<keyword evidence="3" id="KW-1185">Reference proteome</keyword>
<evidence type="ECO:0000259" key="1">
    <source>
        <dbReference type="PROSITE" id="PS51782"/>
    </source>
</evidence>
<organism evidence="2 3">
    <name type="scientific">Streptomyces griseoviridis</name>
    <dbReference type="NCBI Taxonomy" id="45398"/>
    <lineage>
        <taxon>Bacteria</taxon>
        <taxon>Bacillati</taxon>
        <taxon>Actinomycetota</taxon>
        <taxon>Actinomycetes</taxon>
        <taxon>Kitasatosporales</taxon>
        <taxon>Streptomycetaceae</taxon>
        <taxon>Streptomyces</taxon>
    </lineage>
</organism>
<dbReference type="InterPro" id="IPR018392">
    <property type="entry name" value="LysM"/>
</dbReference>
<dbReference type="AlphaFoldDB" id="A0A918GUB0"/>
<dbReference type="InterPro" id="IPR036779">
    <property type="entry name" value="LysM_dom_sf"/>
</dbReference>
<proteinExistence type="predicted"/>
<accession>A0A918GUB0</accession>
<feature type="domain" description="LysM" evidence="1">
    <location>
        <begin position="184"/>
        <end position="231"/>
    </location>
</feature>
<dbReference type="Pfam" id="PF01476">
    <property type="entry name" value="LysM"/>
    <property type="match status" value="1"/>
</dbReference>
<dbReference type="CDD" id="cd00118">
    <property type="entry name" value="LysM"/>
    <property type="match status" value="1"/>
</dbReference>
<evidence type="ECO:0000313" key="2">
    <source>
        <dbReference type="EMBL" id="GGS59060.1"/>
    </source>
</evidence>
<dbReference type="EMBL" id="BMSL01000022">
    <property type="protein sequence ID" value="GGS59060.1"/>
    <property type="molecule type" value="Genomic_DNA"/>
</dbReference>
<dbReference type="InterPro" id="IPR045361">
    <property type="entry name" value="CIS_tube_prot_N"/>
</dbReference>
<protein>
    <submittedName>
        <fullName evidence="2">Peptidase M23</fullName>
    </submittedName>
</protein>
<dbReference type="Pfam" id="PF19266">
    <property type="entry name" value="CIS_tube"/>
    <property type="match status" value="1"/>
</dbReference>
<dbReference type="Proteomes" id="UP000653493">
    <property type="component" value="Unassembled WGS sequence"/>
</dbReference>